<evidence type="ECO:0000256" key="1">
    <source>
        <dbReference type="SAM" id="Phobius"/>
    </source>
</evidence>
<evidence type="ECO:0000313" key="3">
    <source>
        <dbReference type="Proteomes" id="UP000034316"/>
    </source>
</evidence>
<comment type="caution">
    <text evidence="2">The sequence shown here is derived from an EMBL/GenBank/DDBJ whole genome shotgun (WGS) entry which is preliminary data.</text>
</comment>
<name>A0A0G0G936_9BACT</name>
<keyword evidence="1" id="KW-0812">Transmembrane</keyword>
<organism evidence="2 3">
    <name type="scientific">Berkelbacteria bacterium GW2011_GWA2_35_9</name>
    <dbReference type="NCBI Taxonomy" id="1618333"/>
    <lineage>
        <taxon>Bacteria</taxon>
        <taxon>Candidatus Berkelbacteria</taxon>
    </lineage>
</organism>
<dbReference type="Pfam" id="PF18926">
    <property type="entry name" value="DUF5676"/>
    <property type="match status" value="1"/>
</dbReference>
<feature type="transmembrane region" description="Helical" evidence="1">
    <location>
        <begin position="58"/>
        <end position="80"/>
    </location>
</feature>
<dbReference type="Proteomes" id="UP000034316">
    <property type="component" value="Unassembled WGS sequence"/>
</dbReference>
<gene>
    <name evidence="2" type="ORF">UR93_C0019G0012</name>
</gene>
<dbReference type="EMBL" id="LBRB01000019">
    <property type="protein sequence ID" value="KKP88217.1"/>
    <property type="molecule type" value="Genomic_DNA"/>
</dbReference>
<dbReference type="InterPro" id="IPR044020">
    <property type="entry name" value="DUF5676"/>
</dbReference>
<evidence type="ECO:0000313" key="2">
    <source>
        <dbReference type="EMBL" id="KKP88217.1"/>
    </source>
</evidence>
<sequence>MNESKTPLAVATFLALASLVCGLAIMLIPDLSLSLVKTWTHGIDYSTIWNPTVTFADIIVGVISAFIASYIATLVFVKIYKAIAK</sequence>
<dbReference type="AlphaFoldDB" id="A0A0G0G936"/>
<reference evidence="2 3" key="1">
    <citation type="journal article" date="2015" name="Nature">
        <title>rRNA introns, odd ribosomes, and small enigmatic genomes across a large radiation of phyla.</title>
        <authorList>
            <person name="Brown C.T."/>
            <person name="Hug L.A."/>
            <person name="Thomas B.C."/>
            <person name="Sharon I."/>
            <person name="Castelle C.J."/>
            <person name="Singh A."/>
            <person name="Wilkins M.J."/>
            <person name="Williams K.H."/>
            <person name="Banfield J.F."/>
        </authorList>
    </citation>
    <scope>NUCLEOTIDE SEQUENCE [LARGE SCALE GENOMIC DNA]</scope>
</reference>
<proteinExistence type="predicted"/>
<protein>
    <submittedName>
        <fullName evidence="2">Uncharacterized protein</fullName>
    </submittedName>
</protein>
<keyword evidence="1" id="KW-0472">Membrane</keyword>
<accession>A0A0G0G936</accession>
<keyword evidence="1" id="KW-1133">Transmembrane helix</keyword>